<dbReference type="InterPro" id="IPR059000">
    <property type="entry name" value="ATPase_P-type_domA"/>
</dbReference>
<protein>
    <submittedName>
        <fullName evidence="14">P-type atpase</fullName>
    </submittedName>
</protein>
<dbReference type="GO" id="GO:0006883">
    <property type="term" value="P:intracellular sodium ion homeostasis"/>
    <property type="evidence" value="ECO:0007669"/>
    <property type="project" value="TreeGrafter"/>
</dbReference>
<keyword evidence="15" id="KW-1185">Reference proteome</keyword>
<evidence type="ECO:0000313" key="14">
    <source>
        <dbReference type="EMBL" id="EWM23961.1"/>
    </source>
</evidence>
<keyword evidence="8" id="KW-0813">Transport</keyword>
<feature type="transmembrane region" description="Helical" evidence="12">
    <location>
        <begin position="1074"/>
        <end position="1096"/>
    </location>
</feature>
<dbReference type="GO" id="GO:0005524">
    <property type="term" value="F:ATP binding"/>
    <property type="evidence" value="ECO:0007669"/>
    <property type="project" value="UniProtKB-KW"/>
</dbReference>
<dbReference type="GO" id="GO:0005391">
    <property type="term" value="F:P-type sodium:potassium-exchanging transporter activity"/>
    <property type="evidence" value="ECO:0007669"/>
    <property type="project" value="TreeGrafter"/>
</dbReference>
<evidence type="ECO:0000256" key="1">
    <source>
        <dbReference type="ARBA" id="ARBA00004651"/>
    </source>
</evidence>
<dbReference type="InterPro" id="IPR036412">
    <property type="entry name" value="HAD-like_sf"/>
</dbReference>
<keyword evidence="9 12" id="KW-0472">Membrane</keyword>
<dbReference type="InterPro" id="IPR023298">
    <property type="entry name" value="ATPase_P-typ_TM_dom_sf"/>
</dbReference>
<accession>W7TTR4</accession>
<feature type="transmembrane region" description="Helical" evidence="12">
    <location>
        <begin position="953"/>
        <end position="974"/>
    </location>
</feature>
<organism evidence="14 15">
    <name type="scientific">Nannochloropsis gaditana</name>
    <dbReference type="NCBI Taxonomy" id="72520"/>
    <lineage>
        <taxon>Eukaryota</taxon>
        <taxon>Sar</taxon>
        <taxon>Stramenopiles</taxon>
        <taxon>Ochrophyta</taxon>
        <taxon>Eustigmatophyceae</taxon>
        <taxon>Eustigmatales</taxon>
        <taxon>Monodopsidaceae</taxon>
        <taxon>Nannochloropsis</taxon>
    </lineage>
</organism>
<keyword evidence="5" id="KW-0067">ATP-binding</keyword>
<dbReference type="GO" id="GO:1902600">
    <property type="term" value="P:proton transmembrane transport"/>
    <property type="evidence" value="ECO:0007669"/>
    <property type="project" value="TreeGrafter"/>
</dbReference>
<evidence type="ECO:0000256" key="9">
    <source>
        <dbReference type="ARBA" id="ARBA00023136"/>
    </source>
</evidence>
<dbReference type="SUPFAM" id="SSF81660">
    <property type="entry name" value="Metal cation-transporting ATPase, ATP-binding domain N"/>
    <property type="match status" value="2"/>
</dbReference>
<evidence type="ECO:0000256" key="11">
    <source>
        <dbReference type="SAM" id="MobiDB-lite"/>
    </source>
</evidence>
<evidence type="ECO:0000313" key="15">
    <source>
        <dbReference type="Proteomes" id="UP000019335"/>
    </source>
</evidence>
<dbReference type="PANTHER" id="PTHR43294">
    <property type="entry name" value="SODIUM/POTASSIUM-TRANSPORTING ATPASE SUBUNIT ALPHA"/>
    <property type="match status" value="1"/>
</dbReference>
<keyword evidence="6" id="KW-1278">Translocase</keyword>
<dbReference type="SFLD" id="SFLDF00027">
    <property type="entry name" value="p-type_atpase"/>
    <property type="match status" value="1"/>
</dbReference>
<keyword evidence="3 12" id="KW-0812">Transmembrane</keyword>
<evidence type="ECO:0000256" key="12">
    <source>
        <dbReference type="SAM" id="Phobius"/>
    </source>
</evidence>
<dbReference type="Proteomes" id="UP000019335">
    <property type="component" value="Chromosome 15"/>
</dbReference>
<evidence type="ECO:0000256" key="2">
    <source>
        <dbReference type="ARBA" id="ARBA00022475"/>
    </source>
</evidence>
<evidence type="ECO:0000259" key="13">
    <source>
        <dbReference type="SMART" id="SM00831"/>
    </source>
</evidence>
<comment type="caution">
    <text evidence="14">The sequence shown here is derived from an EMBL/GenBank/DDBJ whole genome shotgun (WGS) entry which is preliminary data.</text>
</comment>
<dbReference type="InterPro" id="IPR004014">
    <property type="entry name" value="ATPase_P-typ_cation-transptr_N"/>
</dbReference>
<dbReference type="FunFam" id="3.40.50.1000:FF:000083">
    <property type="entry name" value="Sodium/potassium-transporting ATPase subunit alpha"/>
    <property type="match status" value="1"/>
</dbReference>
<evidence type="ECO:0000256" key="4">
    <source>
        <dbReference type="ARBA" id="ARBA00022741"/>
    </source>
</evidence>
<dbReference type="PRINTS" id="PR00119">
    <property type="entry name" value="CATATPASE"/>
</dbReference>
<dbReference type="FunFam" id="1.20.1110.10:FF:000095">
    <property type="entry name" value="Sodium/potassium-transporting ATPase subunit alpha-1"/>
    <property type="match status" value="1"/>
</dbReference>
<proteinExistence type="inferred from homology"/>
<dbReference type="SFLD" id="SFLDG00002">
    <property type="entry name" value="C1.7:_P-type_atpase_like"/>
    <property type="match status" value="1"/>
</dbReference>
<dbReference type="SUPFAM" id="SSF56784">
    <property type="entry name" value="HAD-like"/>
    <property type="match status" value="1"/>
</dbReference>
<feature type="domain" description="Cation-transporting P-type ATPase N-terminal" evidence="13">
    <location>
        <begin position="32"/>
        <end position="113"/>
    </location>
</feature>
<dbReference type="Gene3D" id="3.40.1110.10">
    <property type="entry name" value="Calcium-transporting ATPase, cytoplasmic domain N"/>
    <property type="match status" value="1"/>
</dbReference>
<dbReference type="SFLD" id="SFLDS00003">
    <property type="entry name" value="Haloacid_Dehalogenase"/>
    <property type="match status" value="1"/>
</dbReference>
<dbReference type="Gene3D" id="2.70.150.10">
    <property type="entry name" value="Calcium-transporting ATPase, cytoplasmic transduction domain A"/>
    <property type="match status" value="1"/>
</dbReference>
<name>W7TTR4_9STRA</name>
<feature type="transmembrane region" description="Helical" evidence="12">
    <location>
        <begin position="1015"/>
        <end position="1038"/>
    </location>
</feature>
<dbReference type="InterPro" id="IPR008250">
    <property type="entry name" value="ATPase_P-typ_transduc_dom_A_sf"/>
</dbReference>
<evidence type="ECO:0000256" key="3">
    <source>
        <dbReference type="ARBA" id="ARBA00022692"/>
    </source>
</evidence>
<evidence type="ECO:0000256" key="6">
    <source>
        <dbReference type="ARBA" id="ARBA00022967"/>
    </source>
</evidence>
<evidence type="ECO:0000256" key="7">
    <source>
        <dbReference type="ARBA" id="ARBA00022989"/>
    </source>
</evidence>
<evidence type="ECO:0000256" key="8">
    <source>
        <dbReference type="ARBA" id="ARBA00023065"/>
    </source>
</evidence>
<dbReference type="NCBIfam" id="TIGR01494">
    <property type="entry name" value="ATPase_P-type"/>
    <property type="match status" value="2"/>
</dbReference>
<feature type="region of interest" description="Disordered" evidence="11">
    <location>
        <begin position="1"/>
        <end position="26"/>
    </location>
</feature>
<dbReference type="SUPFAM" id="SSF81665">
    <property type="entry name" value="Calcium ATPase, transmembrane domain M"/>
    <property type="match status" value="1"/>
</dbReference>
<dbReference type="InterPro" id="IPR050510">
    <property type="entry name" value="Cation_transp_ATPase_P-type"/>
</dbReference>
<evidence type="ECO:0000256" key="5">
    <source>
        <dbReference type="ARBA" id="ARBA00022840"/>
    </source>
</evidence>
<evidence type="ECO:0000256" key="10">
    <source>
        <dbReference type="ARBA" id="ARBA00038148"/>
    </source>
</evidence>
<dbReference type="Gene3D" id="1.20.1110.10">
    <property type="entry name" value="Calcium-transporting ATPase, transmembrane domain"/>
    <property type="match status" value="2"/>
</dbReference>
<feature type="transmembrane region" description="Helical" evidence="12">
    <location>
        <begin position="283"/>
        <end position="304"/>
    </location>
</feature>
<keyword evidence="7 12" id="KW-1133">Transmembrane helix</keyword>
<dbReference type="GO" id="GO:1990573">
    <property type="term" value="P:potassium ion import across plasma membrane"/>
    <property type="evidence" value="ECO:0007669"/>
    <property type="project" value="TreeGrafter"/>
</dbReference>
<dbReference type="InterPro" id="IPR044492">
    <property type="entry name" value="P_typ_ATPase_HD_dom"/>
</dbReference>
<dbReference type="GO" id="GO:0016887">
    <property type="term" value="F:ATP hydrolysis activity"/>
    <property type="evidence" value="ECO:0007669"/>
    <property type="project" value="InterPro"/>
</dbReference>
<feature type="transmembrane region" description="Helical" evidence="12">
    <location>
        <begin position="1117"/>
        <end position="1135"/>
    </location>
</feature>
<keyword evidence="2" id="KW-1003">Cell membrane</keyword>
<dbReference type="OrthoDB" id="3352408at2759"/>
<sequence length="1185" mass="129122">MATEVELGKSKKSAASNGKKNGADEKPEVEYVEHAWSFEELEGNLAIKLNVAQPGKSAGLTAADAKKRLVENGPNALTPPPVKPWYFHLLAKFLDPFMILLEIVAVLCFILFGTNQGSVDNEVNLYIAVVLVFVICLTSVLSFYQEGQSAKVMNTFKNMMSESARVRRGGQEMDVPAEDLVLGDLVVIESGKRVPADLRIIQSDSLKVENSSFTGEPEPVEMCLEKTDDEALHSKNLAFNSAMVVEGKGLGIVVRTGDNTMIGNIASLVGQTKGGKSTLEAEVIGFVHLITKFAILSAIVFYAVALIKTCGFEIGGDCDPAKSFINVFIVILIANVPEGLPATVTSCLTVCAQRLATRQVFVKRLDCVETLGSCTVVASDKTGTLTQNKMTVSHLWLDCRTRTTEYMTREGNVDKWDSFKELVTAGALCNMCKYEADPNAPAVAAAGSLDLSQATNRPSIATMNNYTLSKRPAAVAGPLGNHQMTYQGTLARRSMQQQKGEAAKSTILNPGFFDRGAAALEASTGAGAGAGADTVRGMANLPNIVRQLSSVTGQATVGRGSQATFGRNSQATFGRNSQALQGAGTLNRLSVNALGRNTFLGGLPLVEAPPRIIVGNPSDKAVFTFCNLFKDIETTREEYPQLYIIPFNSRLKYMKTIHRPPPTQADQRRVVILKGAPEIVLKSCTRYMSKGEELPIDAGFSKRFEEVYKEIAGQGERVLGFARKHLPLSDFPASVDDKYKDMEDKVPHEEFTFLGLISLIDPPKNGVPDAVLRCKNAGIRVMMITGDHPLTAEAIAKKVNIIRDYSMRDDIAQETGESPADITEDRIGAAVITCKDLEHYKEEDWNVLLDKPELVFARASPQDKLDICRHLRARDEVVAMTGDGVNDSPALKNADIGIAMGIMGTEVAKGAANVVLMDDDFCSIVNGIEEGRVLFDNLTKTIAYTLTHLVPELMAVLINICFTIPAGMSSLMILSIDLLTEVPPAISYAWEQAESNVMDRPPRNRKVDRLVRPSLLSYAYLQAGMIEAGICLFAYFMVYGSNGVTPLDLFQFGVTDDFALRDGRVLSLVEQTRIVNSAMTAFYATLILSQVVNVFVCKTRFVPMLEHGVFNNIMMNYGVMVEVGILIAIVFIPGLNDAFSAYGRQPIQFFLFFLVSGAILVGWGELRKFLIRVYPTSCFANAFAF</sequence>
<reference evidence="14 15" key="1">
    <citation type="journal article" date="2014" name="Mol. Plant">
        <title>Chromosome Scale Genome Assembly and Transcriptome Profiling of Nannochloropsis gaditana in Nitrogen Depletion.</title>
        <authorList>
            <person name="Corteggiani Carpinelli E."/>
            <person name="Telatin A."/>
            <person name="Vitulo N."/>
            <person name="Forcato C."/>
            <person name="D'Angelo M."/>
            <person name="Schiavon R."/>
            <person name="Vezzi A."/>
            <person name="Giacometti G.M."/>
            <person name="Morosinotto T."/>
            <person name="Valle G."/>
        </authorList>
    </citation>
    <scope>NUCLEOTIDE SEQUENCE [LARGE SCALE GENOMIC DNA]</scope>
    <source>
        <strain evidence="14 15">B-31</strain>
    </source>
</reference>
<keyword evidence="4" id="KW-0547">Nucleotide-binding</keyword>
<keyword evidence="8" id="KW-0406">Ion transport</keyword>
<dbReference type="AlphaFoldDB" id="W7TTR4"/>
<gene>
    <name evidence="14" type="primary">ATP1</name>
    <name evidence="14" type="ORF">Naga_100027g5</name>
</gene>
<dbReference type="Pfam" id="PF13246">
    <property type="entry name" value="Cation_ATPase"/>
    <property type="match status" value="1"/>
</dbReference>
<dbReference type="SUPFAM" id="SSF81653">
    <property type="entry name" value="Calcium ATPase, transduction domain A"/>
    <property type="match status" value="1"/>
</dbReference>
<dbReference type="InterPro" id="IPR018303">
    <property type="entry name" value="ATPase_P-typ_P_site"/>
</dbReference>
<dbReference type="Pfam" id="PF00122">
    <property type="entry name" value="E1-E2_ATPase"/>
    <property type="match status" value="1"/>
</dbReference>
<dbReference type="PRINTS" id="PR00121">
    <property type="entry name" value="NAKATPASE"/>
</dbReference>
<dbReference type="SMART" id="SM00831">
    <property type="entry name" value="Cation_ATPase_N"/>
    <property type="match status" value="1"/>
</dbReference>
<dbReference type="InterPro" id="IPR006068">
    <property type="entry name" value="ATPase_P-typ_cation-transptr_C"/>
</dbReference>
<dbReference type="InterPro" id="IPR001757">
    <property type="entry name" value="P_typ_ATPase"/>
</dbReference>
<feature type="transmembrane region" description="Helical" evidence="12">
    <location>
        <begin position="1147"/>
        <end position="1166"/>
    </location>
</feature>
<dbReference type="GO" id="GO:0036376">
    <property type="term" value="P:sodium ion export across plasma membrane"/>
    <property type="evidence" value="ECO:0007669"/>
    <property type="project" value="TreeGrafter"/>
</dbReference>
<dbReference type="PANTHER" id="PTHR43294:SF21">
    <property type="entry name" value="CATION TRANSPORTING ATPASE"/>
    <property type="match status" value="1"/>
</dbReference>
<dbReference type="GO" id="GO:0005886">
    <property type="term" value="C:plasma membrane"/>
    <property type="evidence" value="ECO:0007669"/>
    <property type="project" value="UniProtKB-SubCell"/>
</dbReference>
<dbReference type="InterPro" id="IPR023299">
    <property type="entry name" value="ATPase_P-typ_cyto_dom_N"/>
</dbReference>
<comment type="subcellular location">
    <subcellularLocation>
        <location evidence="1">Cell membrane</location>
        <topology evidence="1">Multi-pass membrane protein</topology>
    </subcellularLocation>
</comment>
<dbReference type="GO" id="GO:0030007">
    <property type="term" value="P:intracellular potassium ion homeostasis"/>
    <property type="evidence" value="ECO:0007669"/>
    <property type="project" value="TreeGrafter"/>
</dbReference>
<dbReference type="Pfam" id="PF00689">
    <property type="entry name" value="Cation_ATPase_C"/>
    <property type="match status" value="1"/>
</dbReference>
<feature type="transmembrane region" description="Helical" evidence="12">
    <location>
        <begin position="125"/>
        <end position="144"/>
    </location>
</feature>
<dbReference type="PROSITE" id="PS00154">
    <property type="entry name" value="ATPASE_E1_E2"/>
    <property type="match status" value="1"/>
</dbReference>
<comment type="similarity">
    <text evidence="10">Belongs to the cation transport ATPase (P-type) (TC 3.A.3) family.</text>
</comment>
<dbReference type="Pfam" id="PF00690">
    <property type="entry name" value="Cation_ATPase_N"/>
    <property type="match status" value="1"/>
</dbReference>
<feature type="transmembrane region" description="Helical" evidence="12">
    <location>
        <begin position="93"/>
        <end position="113"/>
    </location>
</feature>
<dbReference type="EMBL" id="AZIL01001411">
    <property type="protein sequence ID" value="EWM23961.1"/>
    <property type="molecule type" value="Genomic_DNA"/>
</dbReference>